<dbReference type="RefSeq" id="WP_075028716.1">
    <property type="nucleotide sequence ID" value="NZ_FONR01000007.1"/>
</dbReference>
<dbReference type="Proteomes" id="UP001257627">
    <property type="component" value="Unassembled WGS sequence"/>
</dbReference>
<evidence type="ECO:0000313" key="3">
    <source>
        <dbReference type="Proteomes" id="UP000181942"/>
    </source>
</evidence>
<proteinExistence type="predicted"/>
<evidence type="ECO:0000313" key="4">
    <source>
        <dbReference type="Proteomes" id="UP001257627"/>
    </source>
</evidence>
<dbReference type="EMBL" id="JARAKF010000001">
    <property type="protein sequence ID" value="MDU8994802.1"/>
    <property type="molecule type" value="Genomic_DNA"/>
</dbReference>
<reference evidence="2 3" key="1">
    <citation type="submission" date="2016-10" db="EMBL/GenBank/DDBJ databases">
        <authorList>
            <person name="de Groot N.N."/>
        </authorList>
    </citation>
    <scope>NUCLEOTIDE SEQUENCE [LARGE SCALE GENOMIC DNA]</scope>
    <source>
        <strain evidence="2 3">OK461</strain>
    </source>
</reference>
<gene>
    <name evidence="1" type="ORF">PU648_21130</name>
    <name evidence="2" type="ORF">SAMN02787118_10738</name>
</gene>
<reference evidence="1 4" key="2">
    <citation type="submission" date="2023-02" db="EMBL/GenBank/DDBJ databases">
        <authorList>
            <person name="Maleckis M."/>
        </authorList>
    </citation>
    <scope>NUCLEOTIDE SEQUENCE [LARGE SCALE GENOMIC DNA]</scope>
    <source>
        <strain evidence="1 4">P8-A2</strain>
    </source>
</reference>
<dbReference type="AlphaFoldDB" id="A0A1I2IXX0"/>
<name>A0A1I2IXX0_9ACTN</name>
<sequence length="200" mass="22569">MQLQDVLNRLDRWLEVNVPDDFGTLNPPATASEIDAITENRFSLVPEIRTWLEHHNGVSTHFRHSGPGGFIPGGHYPVDAERMMLGQRDMEQDVAWSQEDDNADFVVGRTAHVKWVPISSTHVGTQLIVDHREGPTHGAVLEIDQDLELWGVVRWKSLSEMFQETLESLETGRPVVTAIGREIRPETVRESDGTSNIVWT</sequence>
<protein>
    <submittedName>
        <fullName evidence="2">Cell wall assembly regulator SMI1</fullName>
    </submittedName>
</protein>
<accession>A0A1I2IXX0</accession>
<evidence type="ECO:0000313" key="2">
    <source>
        <dbReference type="EMBL" id="SFF46568.1"/>
    </source>
</evidence>
<dbReference type="Proteomes" id="UP000181942">
    <property type="component" value="Unassembled WGS sequence"/>
</dbReference>
<dbReference type="EMBL" id="FONR01000007">
    <property type="protein sequence ID" value="SFF46568.1"/>
    <property type="molecule type" value="Genomic_DNA"/>
</dbReference>
<evidence type="ECO:0000313" key="1">
    <source>
        <dbReference type="EMBL" id="MDU8994802.1"/>
    </source>
</evidence>
<dbReference type="OrthoDB" id="4563313at2"/>
<keyword evidence="4" id="KW-1185">Reference proteome</keyword>
<organism evidence="2 3">
    <name type="scientific">Streptomyces mirabilis</name>
    <dbReference type="NCBI Taxonomy" id="68239"/>
    <lineage>
        <taxon>Bacteria</taxon>
        <taxon>Bacillati</taxon>
        <taxon>Actinomycetota</taxon>
        <taxon>Actinomycetes</taxon>
        <taxon>Kitasatosporales</taxon>
        <taxon>Streptomycetaceae</taxon>
        <taxon>Streptomyces</taxon>
    </lineage>
</organism>